<keyword evidence="2" id="KW-1185">Reference proteome</keyword>
<comment type="caution">
    <text evidence="1">The sequence shown here is derived from an EMBL/GenBank/DDBJ whole genome shotgun (WGS) entry which is preliminary data.</text>
</comment>
<accession>A0A4Y7RZ47</accession>
<dbReference type="EMBL" id="QPFP01000402">
    <property type="protein sequence ID" value="TEB14091.1"/>
    <property type="molecule type" value="Genomic_DNA"/>
</dbReference>
<dbReference type="Proteomes" id="UP000298030">
    <property type="component" value="Unassembled WGS sequence"/>
</dbReference>
<evidence type="ECO:0000313" key="1">
    <source>
        <dbReference type="EMBL" id="TEB14091.1"/>
    </source>
</evidence>
<organism evidence="1 2">
    <name type="scientific">Coprinellus micaceus</name>
    <name type="common">Glistening ink-cap mushroom</name>
    <name type="synonym">Coprinus micaceus</name>
    <dbReference type="NCBI Taxonomy" id="71717"/>
    <lineage>
        <taxon>Eukaryota</taxon>
        <taxon>Fungi</taxon>
        <taxon>Dikarya</taxon>
        <taxon>Basidiomycota</taxon>
        <taxon>Agaricomycotina</taxon>
        <taxon>Agaricomycetes</taxon>
        <taxon>Agaricomycetidae</taxon>
        <taxon>Agaricales</taxon>
        <taxon>Agaricineae</taxon>
        <taxon>Psathyrellaceae</taxon>
        <taxon>Coprinellus</taxon>
    </lineage>
</organism>
<gene>
    <name evidence="1" type="ORF">FA13DRAFT_1721659</name>
</gene>
<reference evidence="1 2" key="1">
    <citation type="journal article" date="2019" name="Nat. Ecol. Evol.">
        <title>Megaphylogeny resolves global patterns of mushroom evolution.</title>
        <authorList>
            <person name="Varga T."/>
            <person name="Krizsan K."/>
            <person name="Foldi C."/>
            <person name="Dima B."/>
            <person name="Sanchez-Garcia M."/>
            <person name="Sanchez-Ramirez S."/>
            <person name="Szollosi G.J."/>
            <person name="Szarkandi J.G."/>
            <person name="Papp V."/>
            <person name="Albert L."/>
            <person name="Andreopoulos W."/>
            <person name="Angelini C."/>
            <person name="Antonin V."/>
            <person name="Barry K.W."/>
            <person name="Bougher N.L."/>
            <person name="Buchanan P."/>
            <person name="Buyck B."/>
            <person name="Bense V."/>
            <person name="Catcheside P."/>
            <person name="Chovatia M."/>
            <person name="Cooper J."/>
            <person name="Damon W."/>
            <person name="Desjardin D."/>
            <person name="Finy P."/>
            <person name="Geml J."/>
            <person name="Haridas S."/>
            <person name="Hughes K."/>
            <person name="Justo A."/>
            <person name="Karasinski D."/>
            <person name="Kautmanova I."/>
            <person name="Kiss B."/>
            <person name="Kocsube S."/>
            <person name="Kotiranta H."/>
            <person name="LaButti K.M."/>
            <person name="Lechner B.E."/>
            <person name="Liimatainen K."/>
            <person name="Lipzen A."/>
            <person name="Lukacs Z."/>
            <person name="Mihaltcheva S."/>
            <person name="Morgado L.N."/>
            <person name="Niskanen T."/>
            <person name="Noordeloos M.E."/>
            <person name="Ohm R.A."/>
            <person name="Ortiz-Santana B."/>
            <person name="Ovrebo C."/>
            <person name="Racz N."/>
            <person name="Riley R."/>
            <person name="Savchenko A."/>
            <person name="Shiryaev A."/>
            <person name="Soop K."/>
            <person name="Spirin V."/>
            <person name="Szebenyi C."/>
            <person name="Tomsovsky M."/>
            <person name="Tulloss R.E."/>
            <person name="Uehling J."/>
            <person name="Grigoriev I.V."/>
            <person name="Vagvolgyi C."/>
            <person name="Papp T."/>
            <person name="Martin F.M."/>
            <person name="Miettinen O."/>
            <person name="Hibbett D.S."/>
            <person name="Nagy L.G."/>
        </authorList>
    </citation>
    <scope>NUCLEOTIDE SEQUENCE [LARGE SCALE GENOMIC DNA]</scope>
    <source>
        <strain evidence="1 2">FP101781</strain>
    </source>
</reference>
<name>A0A4Y7RZ47_COPMI</name>
<evidence type="ECO:0000313" key="2">
    <source>
        <dbReference type="Proteomes" id="UP000298030"/>
    </source>
</evidence>
<dbReference type="AlphaFoldDB" id="A0A4Y7RZ47"/>
<protein>
    <submittedName>
        <fullName evidence="1">Uncharacterized protein</fullName>
    </submittedName>
</protein>
<sequence length="209" mass="23240">MPISKSYYMSSPSAVKAKCEGLGQICIEGGKADGFLPPFVGGRVSSIRNHCRNRLRECRALPFHIAVFTCMHRHLPDALFWIMQLGNPVGISLFANPVASPVMAPDPKSGWESADGHKRKERVRQEITIPHFVSTFGNVKYKRRVRGSFTAVLSTLNAPNYKLQPGRLHQVGRAGKESSCPVGMFKVEQAGDNLVRSEFVHATRHKTRK</sequence>
<proteinExistence type="predicted"/>